<name>A0ACA9K9A3_9GLOM</name>
<accession>A0ACA9K9A3</accession>
<dbReference type="Proteomes" id="UP000789366">
    <property type="component" value="Unassembled WGS sequence"/>
</dbReference>
<protein>
    <submittedName>
        <fullName evidence="1">9539_t:CDS:1</fullName>
    </submittedName>
</protein>
<reference evidence="1" key="1">
    <citation type="submission" date="2021-06" db="EMBL/GenBank/DDBJ databases">
        <authorList>
            <person name="Kallberg Y."/>
            <person name="Tangrot J."/>
            <person name="Rosling A."/>
        </authorList>
    </citation>
    <scope>NUCLEOTIDE SEQUENCE</scope>
    <source>
        <strain evidence="1">28 12/20/2015</strain>
    </source>
</reference>
<organism evidence="1 2">
    <name type="scientific">Cetraspora pellucida</name>
    <dbReference type="NCBI Taxonomy" id="1433469"/>
    <lineage>
        <taxon>Eukaryota</taxon>
        <taxon>Fungi</taxon>
        <taxon>Fungi incertae sedis</taxon>
        <taxon>Mucoromycota</taxon>
        <taxon>Glomeromycotina</taxon>
        <taxon>Glomeromycetes</taxon>
        <taxon>Diversisporales</taxon>
        <taxon>Gigasporaceae</taxon>
        <taxon>Cetraspora</taxon>
    </lineage>
</organism>
<keyword evidence="2" id="KW-1185">Reference proteome</keyword>
<dbReference type="EMBL" id="CAJVPW010000627">
    <property type="protein sequence ID" value="CAG8460484.1"/>
    <property type="molecule type" value="Genomic_DNA"/>
</dbReference>
<gene>
    <name evidence="1" type="ORF">SPELUC_LOCUS1237</name>
</gene>
<evidence type="ECO:0000313" key="1">
    <source>
        <dbReference type="EMBL" id="CAG8460484.1"/>
    </source>
</evidence>
<feature type="non-terminal residue" evidence="1">
    <location>
        <position position="1"/>
    </location>
</feature>
<comment type="caution">
    <text evidence="1">The sequence shown here is derived from an EMBL/GenBank/DDBJ whole genome shotgun (WGS) entry which is preliminary data.</text>
</comment>
<proteinExistence type="predicted"/>
<evidence type="ECO:0000313" key="2">
    <source>
        <dbReference type="Proteomes" id="UP000789366"/>
    </source>
</evidence>
<sequence>ISKANNKTAKQSKLVGDSNIEPTIELISFQEISEYITKAIDNLEYNAEFSFSFCIQLDENTLDNIETDVRIMAKLIIDEIEEGDSYN</sequence>